<dbReference type="OrthoDB" id="9792276at2"/>
<dbReference type="CDD" id="cd01335">
    <property type="entry name" value="Radical_SAM"/>
    <property type="match status" value="1"/>
</dbReference>
<gene>
    <name evidence="7" type="ORF">C7443_101117</name>
</gene>
<proteinExistence type="predicted"/>
<organism evidence="7 8">
    <name type="scientific">Plasticicumulans acidivorans</name>
    <dbReference type="NCBI Taxonomy" id="886464"/>
    <lineage>
        <taxon>Bacteria</taxon>
        <taxon>Pseudomonadati</taxon>
        <taxon>Pseudomonadota</taxon>
        <taxon>Gammaproteobacteria</taxon>
        <taxon>Candidatus Competibacteraceae</taxon>
        <taxon>Plasticicumulans</taxon>
    </lineage>
</organism>
<reference evidence="7 8" key="1">
    <citation type="submission" date="2018-05" db="EMBL/GenBank/DDBJ databases">
        <title>Genomic Encyclopedia of Type Strains, Phase IV (KMG-IV): sequencing the most valuable type-strain genomes for metagenomic binning, comparative biology and taxonomic classification.</title>
        <authorList>
            <person name="Goeker M."/>
        </authorList>
    </citation>
    <scope>NUCLEOTIDE SEQUENCE [LARGE SCALE GENOMIC DNA]</scope>
    <source>
        <strain evidence="7 8">DSM 23606</strain>
    </source>
</reference>
<evidence type="ECO:0000259" key="6">
    <source>
        <dbReference type="PROSITE" id="PS51918"/>
    </source>
</evidence>
<evidence type="ECO:0000256" key="2">
    <source>
        <dbReference type="ARBA" id="ARBA00022691"/>
    </source>
</evidence>
<dbReference type="Pfam" id="PF04055">
    <property type="entry name" value="Radical_SAM"/>
    <property type="match status" value="1"/>
</dbReference>
<accession>A0A317N055</accession>
<comment type="cofactor">
    <cofactor evidence="1">
        <name>[4Fe-4S] cluster</name>
        <dbReference type="ChEBI" id="CHEBI:49883"/>
    </cofactor>
</comment>
<dbReference type="GO" id="GO:0006783">
    <property type="term" value="P:heme biosynthetic process"/>
    <property type="evidence" value="ECO:0007669"/>
    <property type="project" value="TreeGrafter"/>
</dbReference>
<dbReference type="GO" id="GO:0046872">
    <property type="term" value="F:metal ion binding"/>
    <property type="evidence" value="ECO:0007669"/>
    <property type="project" value="UniProtKB-KW"/>
</dbReference>
<protein>
    <submittedName>
        <fullName evidence="7">MoaA/NifB/PqqE/SkfB family radical SAM enzyme</fullName>
    </submittedName>
</protein>
<dbReference type="Pfam" id="PF04230">
    <property type="entry name" value="PS_pyruv_trans"/>
    <property type="match status" value="1"/>
</dbReference>
<dbReference type="GO" id="GO:0051536">
    <property type="term" value="F:iron-sulfur cluster binding"/>
    <property type="evidence" value="ECO:0007669"/>
    <property type="project" value="UniProtKB-KW"/>
</dbReference>
<dbReference type="Gene3D" id="3.20.20.70">
    <property type="entry name" value="Aldolase class I"/>
    <property type="match status" value="1"/>
</dbReference>
<name>A0A317N055_9GAMM</name>
<keyword evidence="8" id="KW-1185">Reference proteome</keyword>
<dbReference type="InterPro" id="IPR050377">
    <property type="entry name" value="Radical_SAM_PqqE_MftC-like"/>
</dbReference>
<dbReference type="PANTHER" id="PTHR11228">
    <property type="entry name" value="RADICAL SAM DOMAIN PROTEIN"/>
    <property type="match status" value="1"/>
</dbReference>
<evidence type="ECO:0000313" key="7">
    <source>
        <dbReference type="EMBL" id="PWV65633.1"/>
    </source>
</evidence>
<keyword evidence="5" id="KW-0411">Iron-sulfur</keyword>
<dbReference type="SFLD" id="SFLDG01067">
    <property type="entry name" value="SPASM/twitch_domain_containing"/>
    <property type="match status" value="1"/>
</dbReference>
<keyword evidence="2" id="KW-0949">S-adenosyl-L-methionine</keyword>
<evidence type="ECO:0000256" key="5">
    <source>
        <dbReference type="ARBA" id="ARBA00023014"/>
    </source>
</evidence>
<dbReference type="InterPro" id="IPR058240">
    <property type="entry name" value="rSAM_sf"/>
</dbReference>
<dbReference type="SUPFAM" id="SSF102114">
    <property type="entry name" value="Radical SAM enzymes"/>
    <property type="match status" value="1"/>
</dbReference>
<dbReference type="AlphaFoldDB" id="A0A317N055"/>
<evidence type="ECO:0000256" key="3">
    <source>
        <dbReference type="ARBA" id="ARBA00022723"/>
    </source>
</evidence>
<dbReference type="InterPro" id="IPR007197">
    <property type="entry name" value="rSAM"/>
</dbReference>
<evidence type="ECO:0000256" key="1">
    <source>
        <dbReference type="ARBA" id="ARBA00001966"/>
    </source>
</evidence>
<keyword evidence="4" id="KW-0408">Iron</keyword>
<dbReference type="PANTHER" id="PTHR11228:SF7">
    <property type="entry name" value="PQQA PEPTIDE CYCLASE"/>
    <property type="match status" value="1"/>
</dbReference>
<keyword evidence="3" id="KW-0479">Metal-binding</keyword>
<dbReference type="Proteomes" id="UP000246569">
    <property type="component" value="Unassembled WGS sequence"/>
</dbReference>
<dbReference type="InterPro" id="IPR007345">
    <property type="entry name" value="Polysacch_pyruvyl_Trfase"/>
</dbReference>
<dbReference type="InterPro" id="IPR013785">
    <property type="entry name" value="Aldolase_TIM"/>
</dbReference>
<evidence type="ECO:0000313" key="8">
    <source>
        <dbReference type="Proteomes" id="UP000246569"/>
    </source>
</evidence>
<dbReference type="EMBL" id="QGTJ01000001">
    <property type="protein sequence ID" value="PWV65633.1"/>
    <property type="molecule type" value="Genomic_DNA"/>
</dbReference>
<evidence type="ECO:0000256" key="4">
    <source>
        <dbReference type="ARBA" id="ARBA00023004"/>
    </source>
</evidence>
<feature type="domain" description="Radical SAM core" evidence="6">
    <location>
        <begin position="18"/>
        <end position="251"/>
    </location>
</feature>
<dbReference type="SFLD" id="SFLDS00029">
    <property type="entry name" value="Radical_SAM"/>
    <property type="match status" value="1"/>
</dbReference>
<comment type="caution">
    <text evidence="7">The sequence shown here is derived from an EMBL/GenBank/DDBJ whole genome shotgun (WGS) entry which is preliminary data.</text>
</comment>
<dbReference type="PROSITE" id="PS51918">
    <property type="entry name" value="RADICAL_SAM"/>
    <property type="match status" value="1"/>
</dbReference>
<dbReference type="GO" id="GO:0003824">
    <property type="term" value="F:catalytic activity"/>
    <property type="evidence" value="ECO:0007669"/>
    <property type="project" value="InterPro"/>
</dbReference>
<sequence length="789" mass="88529">MAVRRIVDIVESFQKKPWKLRKPQVVQFPVNDICDAKCQMCNIWQQHFDTQVNLAEVEKIFSNPLFSEVRGIGLNGGEPTLRPDLPDIADILYQKLPKLRHISLITNGTKADRVAERIDHLAAVVKKHAGYLDVMVSLDGVGEVHDRVRGRPGNFSNAIKVLEHVCQHEGVDSTRIGCTVIRENVYGIHDLYDFARERDIYIKYRLGVPHQRLYTAPAESRQIGKRTWIFTRPYDLDFKARVHFSEFLWGLIKHYEPSWQQRYFYQSLIGQLIENAPRTAGCDWQHRGVTVSARGELLYCAVQSPVLGDARVEDAEKLYFENKPKLEEIIKNNCAQCAHDYVGLPAGNVLLRETFNEVLGKFGLEAADIKRLPGLKTWLKRRARQRFLKREKSVLSNVVYRSESSSKNTLTILVCGWYGTETLGDKAILGGVMASIRSVFPDSKLLLASLNSYISRSTCEQMPELAPVEIVDVQQAAKRMGEVALLVFGGGPLMAIDEMADMDALFSIAKGLGVPSVIAGCGVGPLGDAYKNAAIKHLLQSASYRIYRDDSSSKAAQALGVISSGRDFVAEDPAFEWVKINADKCHVTRTNRPTLLLGLRDWPYREYAAHLSQPEALDIKHRFEAAVISALELVVEREPSLVILPLPMCTNHFGDDDRFFYRKLLTSTPIKKALDRRFLAEELAPIKYLEAFLEAHVALTMRFHASVFSIACGLPTVALDYTLGQGKVASVAQRFNVPCLDLRDVDANRLADLLHRQMSQSVVDRPALEFSSVFSAILAKEFGRQAVSS</sequence>
<dbReference type="RefSeq" id="WP_146213202.1">
    <property type="nucleotide sequence ID" value="NZ_QGTJ01000001.1"/>
</dbReference>